<evidence type="ECO:0000313" key="2">
    <source>
        <dbReference type="Proteomes" id="UP001482620"/>
    </source>
</evidence>
<organism evidence="1 2">
    <name type="scientific">Ilyodon furcidens</name>
    <name type="common">goldbreast splitfin</name>
    <dbReference type="NCBI Taxonomy" id="33524"/>
    <lineage>
        <taxon>Eukaryota</taxon>
        <taxon>Metazoa</taxon>
        <taxon>Chordata</taxon>
        <taxon>Craniata</taxon>
        <taxon>Vertebrata</taxon>
        <taxon>Euteleostomi</taxon>
        <taxon>Actinopterygii</taxon>
        <taxon>Neopterygii</taxon>
        <taxon>Teleostei</taxon>
        <taxon>Neoteleostei</taxon>
        <taxon>Acanthomorphata</taxon>
        <taxon>Ovalentaria</taxon>
        <taxon>Atherinomorphae</taxon>
        <taxon>Cyprinodontiformes</taxon>
        <taxon>Goodeidae</taxon>
        <taxon>Ilyodon</taxon>
    </lineage>
</organism>
<feature type="non-terminal residue" evidence="1">
    <location>
        <position position="1"/>
    </location>
</feature>
<sequence length="56" mass="6235">DSHPLGALLDSSSAAQQALAWEEEMQFSVTLAERQRSLCVGRTTGCPSFWNHLNWT</sequence>
<reference evidence="1 2" key="1">
    <citation type="submission" date="2021-06" db="EMBL/GenBank/DDBJ databases">
        <authorList>
            <person name="Palmer J.M."/>
        </authorList>
    </citation>
    <scope>NUCLEOTIDE SEQUENCE [LARGE SCALE GENOMIC DNA]</scope>
    <source>
        <strain evidence="2">if_2019</strain>
        <tissue evidence="1">Muscle</tissue>
    </source>
</reference>
<comment type="caution">
    <text evidence="1">The sequence shown here is derived from an EMBL/GenBank/DDBJ whole genome shotgun (WGS) entry which is preliminary data.</text>
</comment>
<accession>A0ABV0V5Z0</accession>
<dbReference type="Proteomes" id="UP001482620">
    <property type="component" value="Unassembled WGS sequence"/>
</dbReference>
<dbReference type="EMBL" id="JAHRIQ010095152">
    <property type="protein sequence ID" value="MEQ2252504.1"/>
    <property type="molecule type" value="Genomic_DNA"/>
</dbReference>
<evidence type="ECO:0000313" key="1">
    <source>
        <dbReference type="EMBL" id="MEQ2252504.1"/>
    </source>
</evidence>
<protein>
    <submittedName>
        <fullName evidence="1">Uncharacterized protein</fullName>
    </submittedName>
</protein>
<proteinExistence type="predicted"/>
<gene>
    <name evidence="1" type="ORF">ILYODFUR_022410</name>
</gene>
<keyword evidence="2" id="KW-1185">Reference proteome</keyword>
<name>A0ABV0V5Z0_9TELE</name>